<organism evidence="2 3">
    <name type="scientific">Oculimacula yallundae</name>
    <dbReference type="NCBI Taxonomy" id="86028"/>
    <lineage>
        <taxon>Eukaryota</taxon>
        <taxon>Fungi</taxon>
        <taxon>Dikarya</taxon>
        <taxon>Ascomycota</taxon>
        <taxon>Pezizomycotina</taxon>
        <taxon>Leotiomycetes</taxon>
        <taxon>Helotiales</taxon>
        <taxon>Ploettnerulaceae</taxon>
        <taxon>Oculimacula</taxon>
    </lineage>
</organism>
<keyword evidence="3" id="KW-1185">Reference proteome</keyword>
<sequence length="200" mass="22803">MRDPRTLHRDNVGFQPEHEEEYIRMPFAPTPPVSYPAPFSDIRVSRPTQLYDPPSSSSMRDRDRGFDFERSNSKLRRRHSRIPRDRKVRRRQDIEDDAWHAGKVAAVAGLVEVLHVDDGKGDWVGMKGVRVGTTAAATFGATYLRERDAEDYRMREVVADVGTGVLVSGLVYGSARGEERGSRSRTAERPGEKRRWTFCL</sequence>
<feature type="compositionally biased region" description="Basic and acidic residues" evidence="1">
    <location>
        <begin position="1"/>
        <end position="11"/>
    </location>
</feature>
<protein>
    <submittedName>
        <fullName evidence="2">Uncharacterized protein</fullName>
    </submittedName>
</protein>
<evidence type="ECO:0000313" key="2">
    <source>
        <dbReference type="EMBL" id="KAL2066025.1"/>
    </source>
</evidence>
<comment type="caution">
    <text evidence="2">The sequence shown here is derived from an EMBL/GenBank/DDBJ whole genome shotgun (WGS) entry which is preliminary data.</text>
</comment>
<feature type="compositionally biased region" description="Basic and acidic residues" evidence="1">
    <location>
        <begin position="59"/>
        <end position="72"/>
    </location>
</feature>
<dbReference type="EMBL" id="JAZHXI010000011">
    <property type="protein sequence ID" value="KAL2066025.1"/>
    <property type="molecule type" value="Genomic_DNA"/>
</dbReference>
<feature type="compositionally biased region" description="Basic residues" evidence="1">
    <location>
        <begin position="73"/>
        <end position="84"/>
    </location>
</feature>
<accession>A0ABR4C8G0</accession>
<gene>
    <name evidence="2" type="ORF">VTL71DRAFT_2096</name>
</gene>
<reference evidence="2 3" key="1">
    <citation type="journal article" date="2024" name="Commun. Biol.">
        <title>Comparative genomic analysis of thermophilic fungi reveals convergent evolutionary adaptations and gene losses.</title>
        <authorList>
            <person name="Steindorff A.S."/>
            <person name="Aguilar-Pontes M.V."/>
            <person name="Robinson A.J."/>
            <person name="Andreopoulos B."/>
            <person name="LaButti K."/>
            <person name="Kuo A."/>
            <person name="Mondo S."/>
            <person name="Riley R."/>
            <person name="Otillar R."/>
            <person name="Haridas S."/>
            <person name="Lipzen A."/>
            <person name="Grimwood J."/>
            <person name="Schmutz J."/>
            <person name="Clum A."/>
            <person name="Reid I.D."/>
            <person name="Moisan M.C."/>
            <person name="Butler G."/>
            <person name="Nguyen T.T.M."/>
            <person name="Dewar K."/>
            <person name="Conant G."/>
            <person name="Drula E."/>
            <person name="Henrissat B."/>
            <person name="Hansel C."/>
            <person name="Singer S."/>
            <person name="Hutchinson M.I."/>
            <person name="de Vries R.P."/>
            <person name="Natvig D.O."/>
            <person name="Powell A.J."/>
            <person name="Tsang A."/>
            <person name="Grigoriev I.V."/>
        </authorList>
    </citation>
    <scope>NUCLEOTIDE SEQUENCE [LARGE SCALE GENOMIC DNA]</scope>
    <source>
        <strain evidence="2 3">CBS 494.80</strain>
    </source>
</reference>
<dbReference type="Proteomes" id="UP001595075">
    <property type="component" value="Unassembled WGS sequence"/>
</dbReference>
<name>A0ABR4C8G0_9HELO</name>
<feature type="region of interest" description="Disordered" evidence="1">
    <location>
        <begin position="1"/>
        <end position="84"/>
    </location>
</feature>
<proteinExistence type="predicted"/>
<evidence type="ECO:0000256" key="1">
    <source>
        <dbReference type="SAM" id="MobiDB-lite"/>
    </source>
</evidence>
<evidence type="ECO:0000313" key="3">
    <source>
        <dbReference type="Proteomes" id="UP001595075"/>
    </source>
</evidence>